<accession>A0A9E9P5T4</accession>
<dbReference type="Proteomes" id="UP001156215">
    <property type="component" value="Chromosome"/>
</dbReference>
<proteinExistence type="predicted"/>
<evidence type="ECO:0000256" key="1">
    <source>
        <dbReference type="SAM" id="MobiDB-lite"/>
    </source>
</evidence>
<feature type="region of interest" description="Disordered" evidence="1">
    <location>
        <begin position="1"/>
        <end position="26"/>
    </location>
</feature>
<gene>
    <name evidence="2" type="ORF">NB640_11535</name>
</gene>
<organism evidence="2 3">
    <name type="scientific">Oxalobacter vibrioformis</name>
    <dbReference type="NCBI Taxonomy" id="933080"/>
    <lineage>
        <taxon>Bacteria</taxon>
        <taxon>Pseudomonadati</taxon>
        <taxon>Pseudomonadota</taxon>
        <taxon>Betaproteobacteria</taxon>
        <taxon>Burkholderiales</taxon>
        <taxon>Oxalobacteraceae</taxon>
        <taxon>Oxalobacter</taxon>
    </lineage>
</organism>
<protein>
    <submittedName>
        <fullName evidence="2">Uncharacterized protein</fullName>
    </submittedName>
</protein>
<dbReference type="RefSeq" id="WP_269310468.1">
    <property type="nucleotide sequence ID" value="NZ_CP098242.1"/>
</dbReference>
<feature type="compositionally biased region" description="Acidic residues" evidence="1">
    <location>
        <begin position="14"/>
        <end position="26"/>
    </location>
</feature>
<dbReference type="AlphaFoldDB" id="A0A9E9P5T4"/>
<evidence type="ECO:0000313" key="3">
    <source>
        <dbReference type="Proteomes" id="UP001156215"/>
    </source>
</evidence>
<name>A0A9E9P5T4_9BURK</name>
<sequence>MVAFARGKLVRQDGDEDQVVDPQDDFEDYEGDKAYPGCRFHQPFHAQCPFMREKEGGATAHRKPSAGMQGGEVKRNVWLSARRNVRPIAKKYRW</sequence>
<dbReference type="KEGG" id="ovb:NB640_11535"/>
<evidence type="ECO:0000313" key="2">
    <source>
        <dbReference type="EMBL" id="WAW11371.1"/>
    </source>
</evidence>
<reference evidence="2" key="1">
    <citation type="journal article" date="2022" name="Front. Microbiol.">
        <title>New perspectives on an old grouping: The genomic and phenotypic variability of Oxalobacter formigenes and the implications for calcium oxalate stone prevention.</title>
        <authorList>
            <person name="Chmiel J.A."/>
            <person name="Carr C."/>
            <person name="Stuivenberg G.A."/>
            <person name="Venema R."/>
            <person name="Chanyi R.M."/>
            <person name="Al K.F."/>
            <person name="Giguere D."/>
            <person name="Say H."/>
            <person name="Akouris P.P."/>
            <person name="Dominguez Romero S.A."/>
            <person name="Kwong A."/>
            <person name="Tai V."/>
            <person name="Koval S.F."/>
            <person name="Razvi H."/>
            <person name="Bjazevic J."/>
            <person name="Burton J.P."/>
        </authorList>
    </citation>
    <scope>NUCLEOTIDE SEQUENCE</scope>
    <source>
        <strain evidence="2">WoOx3</strain>
    </source>
</reference>
<dbReference type="EMBL" id="CP098242">
    <property type="protein sequence ID" value="WAW11371.1"/>
    <property type="molecule type" value="Genomic_DNA"/>
</dbReference>
<keyword evidence="3" id="KW-1185">Reference proteome</keyword>